<feature type="domain" description="Regulatory protein YycH" evidence="1">
    <location>
        <begin position="17"/>
        <end position="60"/>
    </location>
</feature>
<dbReference type="Proteomes" id="UP000246800">
    <property type="component" value="Unassembled WGS sequence"/>
</dbReference>
<name>A0A317YM80_STAPS</name>
<evidence type="ECO:0000313" key="2">
    <source>
        <dbReference type="EMBL" id="PWZ64277.1"/>
    </source>
</evidence>
<gene>
    <name evidence="2" type="ORF">DD902_17470</name>
</gene>
<comment type="caution">
    <text evidence="2">The sequence shown here is derived from an EMBL/GenBank/DDBJ whole genome shotgun (WGS) entry which is preliminary data.</text>
</comment>
<accession>A0A317YM80</accession>
<dbReference type="Pfam" id="PF07435">
    <property type="entry name" value="YycH"/>
    <property type="match status" value="1"/>
</dbReference>
<evidence type="ECO:0000259" key="1">
    <source>
        <dbReference type="Pfam" id="PF07435"/>
    </source>
</evidence>
<organism evidence="2 3">
    <name type="scientific">Staphylococcus pseudintermedius</name>
    <dbReference type="NCBI Taxonomy" id="283734"/>
    <lineage>
        <taxon>Bacteria</taxon>
        <taxon>Bacillati</taxon>
        <taxon>Bacillota</taxon>
        <taxon>Bacilli</taxon>
        <taxon>Bacillales</taxon>
        <taxon>Staphylococcaceae</taxon>
        <taxon>Staphylococcus</taxon>
        <taxon>Staphylococcus intermedius group</taxon>
    </lineage>
</organism>
<dbReference type="AlphaFoldDB" id="A0A317YM80"/>
<sequence>GGVDAAGSRHRQSCIRDSIAIGYEMQDNPDHNHIEVQINSELVPRWYVEYDGEWYVYNDGRLE</sequence>
<dbReference type="RefSeq" id="WP_242444173.1">
    <property type="nucleotide sequence ID" value="NZ_QEIT01001044.1"/>
</dbReference>
<protein>
    <recommendedName>
        <fullName evidence="1">Regulatory protein YycH domain-containing protein</fullName>
    </recommendedName>
</protein>
<proteinExistence type="predicted"/>
<dbReference type="EMBL" id="QEIT01001044">
    <property type="protein sequence ID" value="PWZ64277.1"/>
    <property type="molecule type" value="Genomic_DNA"/>
</dbReference>
<dbReference type="InterPro" id="IPR009996">
    <property type="entry name" value="YycH"/>
</dbReference>
<reference evidence="2 3" key="1">
    <citation type="journal article" date="2018" name="Vet. Microbiol.">
        <title>Clonal diversity and geographic distribution of methicillin-resistant Staphylococcus pseudintermedius from Australian animals: Discovery of novel sequence types.</title>
        <authorList>
            <person name="Worthing K.A."/>
            <person name="Abraham S."/>
            <person name="Coombs G.W."/>
            <person name="Pang S."/>
            <person name="Saputra S."/>
            <person name="Jordan D."/>
            <person name="Trott D.J."/>
            <person name="Norris J.M."/>
        </authorList>
    </citation>
    <scope>NUCLEOTIDE SEQUENCE [LARGE SCALE GENOMIC DNA]</scope>
    <source>
        <strain evidence="2 3">ST525 1</strain>
    </source>
</reference>
<evidence type="ECO:0000313" key="3">
    <source>
        <dbReference type="Proteomes" id="UP000246800"/>
    </source>
</evidence>
<feature type="non-terminal residue" evidence="2">
    <location>
        <position position="1"/>
    </location>
</feature>